<evidence type="ECO:0000256" key="3">
    <source>
        <dbReference type="ARBA" id="ARBA00022741"/>
    </source>
</evidence>
<feature type="domain" description="Helicase ATP-binding" evidence="12">
    <location>
        <begin position="117"/>
        <end position="285"/>
    </location>
</feature>
<dbReference type="GO" id="GO:0000400">
    <property type="term" value="F:four-way junction DNA binding"/>
    <property type="evidence" value="ECO:0007669"/>
    <property type="project" value="TreeGrafter"/>
</dbReference>
<feature type="domain" description="Helicase C-terminal" evidence="13">
    <location>
        <begin position="457"/>
        <end position="633"/>
    </location>
</feature>
<dbReference type="GO" id="GO:0045003">
    <property type="term" value="P:double-strand break repair via synthesis-dependent strand annealing"/>
    <property type="evidence" value="ECO:0007669"/>
    <property type="project" value="TreeGrafter"/>
</dbReference>
<dbReference type="PROSITE" id="PS51192">
    <property type="entry name" value="HELICASE_ATP_BIND_1"/>
    <property type="match status" value="1"/>
</dbReference>
<dbReference type="Proteomes" id="UP001428341">
    <property type="component" value="Unassembled WGS sequence"/>
</dbReference>
<dbReference type="GO" id="GO:0005524">
    <property type="term" value="F:ATP binding"/>
    <property type="evidence" value="ECO:0007669"/>
    <property type="project" value="UniProtKB-KW"/>
</dbReference>
<dbReference type="PANTHER" id="PTHR14025:SF20">
    <property type="entry name" value="FANCONI ANEMIA GROUP M PROTEIN"/>
    <property type="match status" value="1"/>
</dbReference>
<evidence type="ECO:0000256" key="11">
    <source>
        <dbReference type="SAM" id="MobiDB-lite"/>
    </source>
</evidence>
<gene>
    <name evidence="14" type="ORF">WN944_008444</name>
</gene>
<feature type="compositionally biased region" description="Acidic residues" evidence="11">
    <location>
        <begin position="1104"/>
        <end position="1126"/>
    </location>
</feature>
<proteinExistence type="inferred from homology"/>
<keyword evidence="15" id="KW-1185">Reference proteome</keyword>
<dbReference type="GO" id="GO:0016787">
    <property type="term" value="F:hydrolase activity"/>
    <property type="evidence" value="ECO:0007669"/>
    <property type="project" value="UniProtKB-KW"/>
</dbReference>
<evidence type="ECO:0000313" key="15">
    <source>
        <dbReference type="Proteomes" id="UP001428341"/>
    </source>
</evidence>
<feature type="compositionally biased region" description="Basic and acidic residues" evidence="11">
    <location>
        <begin position="717"/>
        <end position="728"/>
    </location>
</feature>
<dbReference type="SMART" id="SM00487">
    <property type="entry name" value="DEXDc"/>
    <property type="match status" value="1"/>
</dbReference>
<dbReference type="Pfam" id="PF04851">
    <property type="entry name" value="ResIII"/>
    <property type="match status" value="1"/>
</dbReference>
<keyword evidence="9" id="KW-0234">DNA repair</keyword>
<keyword evidence="10" id="KW-0539">Nucleus</keyword>
<reference evidence="14 15" key="1">
    <citation type="submission" date="2024-05" db="EMBL/GenBank/DDBJ databases">
        <title>Haplotype-resolved chromosome-level genome assembly of Huyou (Citrus changshanensis).</title>
        <authorList>
            <person name="Miao C."/>
            <person name="Chen W."/>
            <person name="Wu Y."/>
            <person name="Wang L."/>
            <person name="Zhao S."/>
            <person name="Grierson D."/>
            <person name="Xu C."/>
            <person name="Chen K."/>
        </authorList>
    </citation>
    <scope>NUCLEOTIDE SEQUENCE [LARGE SCALE GENOMIC DNA]</scope>
    <source>
        <strain evidence="14">01-14</strain>
        <tissue evidence="14">Leaf</tissue>
    </source>
</reference>
<dbReference type="SUPFAM" id="SSF52540">
    <property type="entry name" value="P-loop containing nucleoside triphosphate hydrolases"/>
    <property type="match status" value="1"/>
</dbReference>
<keyword evidence="7" id="KW-0067">ATP-binding</keyword>
<comment type="caution">
    <text evidence="14">The sequence shown here is derived from an EMBL/GenBank/DDBJ whole genome shotgun (WGS) entry which is preliminary data.</text>
</comment>
<protein>
    <recommendedName>
        <fullName evidence="16">Fanconi anemia group M protein</fullName>
    </recommendedName>
</protein>
<dbReference type="PANTHER" id="PTHR14025">
    <property type="entry name" value="FANCONI ANEMIA GROUP M FANCM FAMILY MEMBER"/>
    <property type="match status" value="1"/>
</dbReference>
<dbReference type="InterPro" id="IPR044749">
    <property type="entry name" value="FANCM_DEXDc"/>
</dbReference>
<dbReference type="GO" id="GO:0005634">
    <property type="term" value="C:nucleus"/>
    <property type="evidence" value="ECO:0007669"/>
    <property type="project" value="UniProtKB-SubCell"/>
</dbReference>
<evidence type="ECO:0000256" key="9">
    <source>
        <dbReference type="ARBA" id="ARBA00023204"/>
    </source>
</evidence>
<name>A0AAP0QV94_9ROSI</name>
<dbReference type="CDD" id="cd18033">
    <property type="entry name" value="DEXDc_FANCM"/>
    <property type="match status" value="1"/>
</dbReference>
<dbReference type="GO" id="GO:0036297">
    <property type="term" value="P:interstrand cross-link repair"/>
    <property type="evidence" value="ECO:0007669"/>
    <property type="project" value="TreeGrafter"/>
</dbReference>
<dbReference type="InterPro" id="IPR014001">
    <property type="entry name" value="Helicase_ATP-bd"/>
</dbReference>
<dbReference type="SMART" id="SM00490">
    <property type="entry name" value="HELICc"/>
    <property type="match status" value="1"/>
</dbReference>
<feature type="region of interest" description="Disordered" evidence="11">
    <location>
        <begin position="1104"/>
        <end position="1146"/>
    </location>
</feature>
<evidence type="ECO:0000256" key="6">
    <source>
        <dbReference type="ARBA" id="ARBA00022806"/>
    </source>
</evidence>
<dbReference type="CDD" id="cd18801">
    <property type="entry name" value="SF2_C_FANCM_Hef"/>
    <property type="match status" value="1"/>
</dbReference>
<accession>A0AAP0QV94</accession>
<dbReference type="GO" id="GO:0043138">
    <property type="term" value="F:3'-5' DNA helicase activity"/>
    <property type="evidence" value="ECO:0007669"/>
    <property type="project" value="InterPro"/>
</dbReference>
<evidence type="ECO:0000256" key="4">
    <source>
        <dbReference type="ARBA" id="ARBA00022763"/>
    </source>
</evidence>
<feature type="compositionally biased region" description="Polar residues" evidence="11">
    <location>
        <begin position="729"/>
        <end position="745"/>
    </location>
</feature>
<dbReference type="EMBL" id="JBCGBO010000003">
    <property type="protein sequence ID" value="KAK9216435.1"/>
    <property type="molecule type" value="Genomic_DNA"/>
</dbReference>
<evidence type="ECO:0000256" key="2">
    <source>
        <dbReference type="ARBA" id="ARBA00009889"/>
    </source>
</evidence>
<keyword evidence="5" id="KW-0378">Hydrolase</keyword>
<keyword evidence="4" id="KW-0227">DNA damage</keyword>
<feature type="region of interest" description="Disordered" evidence="11">
    <location>
        <begin position="713"/>
        <end position="745"/>
    </location>
</feature>
<comment type="similarity">
    <text evidence="2">Belongs to the DEAD box helicase family. DEAH subfamily. FANCM sub-subfamily.</text>
</comment>
<evidence type="ECO:0000256" key="7">
    <source>
        <dbReference type="ARBA" id="ARBA00022840"/>
    </source>
</evidence>
<evidence type="ECO:0000259" key="13">
    <source>
        <dbReference type="PROSITE" id="PS51194"/>
    </source>
</evidence>
<dbReference type="GO" id="GO:0009378">
    <property type="term" value="F:four-way junction helicase activity"/>
    <property type="evidence" value="ECO:0007669"/>
    <property type="project" value="TreeGrafter"/>
</dbReference>
<dbReference type="InterPro" id="IPR001650">
    <property type="entry name" value="Helicase_C-like"/>
</dbReference>
<dbReference type="InterPro" id="IPR039686">
    <property type="entry name" value="FANCM/Mph1-like_ID"/>
</dbReference>
<keyword evidence="6" id="KW-0347">Helicase</keyword>
<dbReference type="FunFam" id="3.40.50.300:FF:000861">
    <property type="entry name" value="Fanconi anemia, complementation group M"/>
    <property type="match status" value="1"/>
</dbReference>
<evidence type="ECO:0000256" key="1">
    <source>
        <dbReference type="ARBA" id="ARBA00004123"/>
    </source>
</evidence>
<keyword evidence="8" id="KW-0238">DNA-binding</keyword>
<evidence type="ECO:0000256" key="5">
    <source>
        <dbReference type="ARBA" id="ARBA00022801"/>
    </source>
</evidence>
<organism evidence="14 15">
    <name type="scientific">Citrus x changshan-huyou</name>
    <dbReference type="NCBI Taxonomy" id="2935761"/>
    <lineage>
        <taxon>Eukaryota</taxon>
        <taxon>Viridiplantae</taxon>
        <taxon>Streptophyta</taxon>
        <taxon>Embryophyta</taxon>
        <taxon>Tracheophyta</taxon>
        <taxon>Spermatophyta</taxon>
        <taxon>Magnoliopsida</taxon>
        <taxon>eudicotyledons</taxon>
        <taxon>Gunneridae</taxon>
        <taxon>Pentapetalae</taxon>
        <taxon>rosids</taxon>
        <taxon>malvids</taxon>
        <taxon>Sapindales</taxon>
        <taxon>Rutaceae</taxon>
        <taxon>Aurantioideae</taxon>
        <taxon>Citrus</taxon>
    </lineage>
</organism>
<dbReference type="Gene3D" id="3.40.50.300">
    <property type="entry name" value="P-loop containing nucleotide triphosphate hydrolases"/>
    <property type="match status" value="2"/>
</dbReference>
<dbReference type="FunFam" id="3.40.50.300:FF:001992">
    <property type="entry name" value="ATP-dependent RNA helicase, putative"/>
    <property type="match status" value="1"/>
</dbReference>
<dbReference type="InterPro" id="IPR027417">
    <property type="entry name" value="P-loop_NTPase"/>
</dbReference>
<dbReference type="Pfam" id="PF00271">
    <property type="entry name" value="Helicase_C"/>
    <property type="match status" value="1"/>
</dbReference>
<comment type="subcellular location">
    <subcellularLocation>
        <location evidence="1">Nucleus</location>
    </subcellularLocation>
</comment>
<evidence type="ECO:0000256" key="8">
    <source>
        <dbReference type="ARBA" id="ARBA00023125"/>
    </source>
</evidence>
<feature type="region of interest" description="Disordered" evidence="11">
    <location>
        <begin position="1177"/>
        <end position="1213"/>
    </location>
</feature>
<evidence type="ECO:0000259" key="12">
    <source>
        <dbReference type="PROSITE" id="PS51192"/>
    </source>
</evidence>
<sequence>MAANKIPIEINGDDDDEFDWEAAVREIDTACQSSKPSTSNSTNFNLCSKANKKPSTCKQSTLDKFFGNLGPKPQGAEEFNEGSSFDESLCHVQIDAEAAKTWIYPVNVPVRDYQFAITKTALFSNTLVALPTGLGKTLIAAVVIYNFFRWFPDGKIVFAAPSRPLVMQQIEACHNIVGIPQEWTIDMTGQISPTKRASFWKTKRVFFVTPQVLEKDIQSGTCLMKYLVCLVIDEAHRATGNYAYCTAIRELMSVPVQLRILALTATPGSKQQTIQHIIDNLYISTLEYRNESDQDVSSYVHNRKIELIEVEMGQEAVEINNRIWEETVRSILPSLPLSLKPEKEIILSLVFLLAFHIVNGQLSPVDLLNSRDKFRQAPPPNLPQIKFGEVEAYFGALITLYHIRRLLSSHGIRPAYEMLEEKLKQGSFARFMSKNEDIRKVKLLMQQSISHGAQSPKLSKMLEVLVDHFKTKDPKHSRVIIFSNFRGSVRDIMNALATIGDLVKATEFIGQSSGKASKGQSQKVQQAVLEKFRAGGYNVIVATSIGEEGLDIMEVDLVICFDANVSPLRMIQRMGRTGRKHDGRIPHIFKPEVQFVELSIEQYVSRGKKVKDDHAITTPIFKEKLTAAETDLIAKYFHPTSDSTWRPSLIAFPHFQALPSRVHKVMHSFRTGMLIDMMQHLQGLTFSGDDRTFVEDEVSSDKHLGLQTVEPCETDERDNFHGTKKVTDSELSTRTLGTQEKHSMPQSCCKSPAAHAYLFGSDFISVDALGKVLIISVPALPFKELSHSKKKRAPDTLLLNHWKQDSSPLKTSDKNYDELTVQSKAVEELTTSQAACIKDGALPISRFCRSDALPEKPLDGFEEILDSPVLRRNQLREEDTTDETLDVNEIKEPLSPDDEYHNDLRDSELSPRLTNLIKSGVVPESPINENGASNNKGRNPDLASPVKLCSIQPSKFASLGKTEKCSKYVRASQGNVSISPVNKKIQTPLLKMNHTASAGGYSPTSPIAEETKTPLANLANSSCSRDWRLNSGDKSENVEPARKFKRLRKVRDCEQNKNSENMKENAVAPVVNLARRFLGMSPIQNKHGRGRKKPMDNMREYIEEEAEVSSEAEVSDDEEDDEDNNSYDDSFIDDRMNPTATSTQAESSGVDMMAIYRRSLLSQSPVVRQPNFSLTYSPDSATPMTRITGSGSSSGKTLISMQTPHSKSANRSTCRNSESIQTIQQQTTSATFTSTDLIRERERNLENRKRKLSYYHSGSTPAINLEPKFSFHSEDTGKNLCQQGQGDNIKANGETIDDDQFYENLDLDAVEEHAALLLKQKSEFSVREQEVIPQSQLQKLDIHCSPSFDLGI</sequence>
<evidence type="ECO:0000256" key="10">
    <source>
        <dbReference type="ARBA" id="ARBA00023242"/>
    </source>
</evidence>
<evidence type="ECO:0000313" key="14">
    <source>
        <dbReference type="EMBL" id="KAK9216435.1"/>
    </source>
</evidence>
<dbReference type="PROSITE" id="PS51194">
    <property type="entry name" value="HELICASE_CTER"/>
    <property type="match status" value="1"/>
</dbReference>
<dbReference type="InterPro" id="IPR006935">
    <property type="entry name" value="Helicase/UvrB_N"/>
</dbReference>
<keyword evidence="3" id="KW-0547">Nucleotide-binding</keyword>
<evidence type="ECO:0008006" key="16">
    <source>
        <dbReference type="Google" id="ProtNLM"/>
    </source>
</evidence>
<dbReference type="CDD" id="cd12091">
    <property type="entry name" value="FANCM_ID"/>
    <property type="match status" value="1"/>
</dbReference>